<proteinExistence type="predicted"/>
<sequence length="452" mass="51086">MSPLLYSQVNFASSSSPSLPSQRLDAYSLFFSREYGNFFGSSLGISIFDNQTFYAVGVSPELAFGPWGIGLDVNLRISQQGQLRQEDWQDGISSYLRLIRYVRYQFKRDSLYFRLGQLDAVRLGHGSILFLYRNNASYDARRIGIEFDADFGDFGFESLISDVSTFHILGLRPFWRPFRSSGLALLSGLELGATFVGDFNPEATARIHSGAAPSGTSFDSLSIVRSGPMLAFGLDASFPLTRLPLLDVDCFFDVAGLAGYGVGVSVGVSSAFKNLFNALVLSAKLEQRLLTKQFQFAYFDALYEQERYQERTTGIMTRVDELSRIASGGAGIYIELGASILDKLKLFGAYQRLYRTSRGGILQLSIRLEELLPSVVFRADYFKRDVWVETELFTLDNRSFLQVEFSYLPYPYLLLSLVYQWTFMPVRGENNRILHYEPLQRIEPRAALHLQF</sequence>
<gene>
    <name evidence="1" type="ORF">D0433_04325</name>
</gene>
<name>A0A395M483_9BACT</name>
<dbReference type="EMBL" id="PHFL01000028">
    <property type="protein sequence ID" value="RFM24724.1"/>
    <property type="molecule type" value="Genomic_DNA"/>
</dbReference>
<evidence type="ECO:0000313" key="2">
    <source>
        <dbReference type="Proteomes" id="UP000266389"/>
    </source>
</evidence>
<dbReference type="AlphaFoldDB" id="A0A395M483"/>
<reference evidence="1 2" key="1">
    <citation type="journal article" date="2011" name="ISME J.">
        <title>Community ecology of hot spring cyanobacterial mats: predominant populations and their functional potential.</title>
        <authorList>
            <person name="Klatt C.G."/>
            <person name="Wood J.M."/>
            <person name="Rusch D.B."/>
            <person name="Bateson M.M."/>
            <person name="Hamamura N."/>
            <person name="Heidelberg J.F."/>
            <person name="Grossman A.R."/>
            <person name="Bhaya D."/>
            <person name="Cohan F.M."/>
            <person name="Kuhl M."/>
            <person name="Bryant D.A."/>
            <person name="Ward D.M."/>
        </authorList>
    </citation>
    <scope>NUCLEOTIDE SEQUENCE [LARGE SCALE GENOMIC DNA]</scope>
    <source>
        <strain evidence="1">OS</strain>
    </source>
</reference>
<accession>A0A395M483</accession>
<comment type="caution">
    <text evidence="1">The sequence shown here is derived from an EMBL/GenBank/DDBJ whole genome shotgun (WGS) entry which is preliminary data.</text>
</comment>
<protein>
    <submittedName>
        <fullName evidence="1">Uncharacterized protein</fullName>
    </submittedName>
</protein>
<organism evidence="1 2">
    <name type="scientific">Candidatus Thermochlorobacter aerophilus</name>
    <dbReference type="NCBI Taxonomy" id="1868324"/>
    <lineage>
        <taxon>Bacteria</taxon>
        <taxon>Pseudomonadati</taxon>
        <taxon>Chlorobiota</taxon>
        <taxon>Chlorobiia</taxon>
        <taxon>Chlorobiales</taxon>
        <taxon>Candidatus Thermochlorobacteriaceae</taxon>
        <taxon>Candidatus Thermochlorobacter</taxon>
    </lineage>
</organism>
<evidence type="ECO:0000313" key="1">
    <source>
        <dbReference type="EMBL" id="RFM24724.1"/>
    </source>
</evidence>
<dbReference type="Proteomes" id="UP000266389">
    <property type="component" value="Unassembled WGS sequence"/>
</dbReference>